<dbReference type="SUPFAM" id="SSF51395">
    <property type="entry name" value="FMN-linked oxidoreductases"/>
    <property type="match status" value="1"/>
</dbReference>
<accession>A0A9P5NRZ6</accession>
<dbReference type="OrthoDB" id="276546at2759"/>
<dbReference type="PANTHER" id="PTHR22893:SF91">
    <property type="entry name" value="NADPH DEHYDROGENASE 2-RELATED"/>
    <property type="match status" value="1"/>
</dbReference>
<dbReference type="GO" id="GO:0016491">
    <property type="term" value="F:oxidoreductase activity"/>
    <property type="evidence" value="ECO:0007669"/>
    <property type="project" value="InterPro"/>
</dbReference>
<name>A0A9P5NRZ6_GYMJU</name>
<dbReference type="InterPro" id="IPR001155">
    <property type="entry name" value="OxRdtase_FMN_N"/>
</dbReference>
<dbReference type="GO" id="GO:0010181">
    <property type="term" value="F:FMN binding"/>
    <property type="evidence" value="ECO:0007669"/>
    <property type="project" value="InterPro"/>
</dbReference>
<dbReference type="AlphaFoldDB" id="A0A9P5NRZ6"/>
<protein>
    <recommendedName>
        <fullName evidence="1">NADH:flavin oxidoreductase/NADH oxidase N-terminal domain-containing protein</fullName>
    </recommendedName>
</protein>
<dbReference type="InterPro" id="IPR013785">
    <property type="entry name" value="Aldolase_TIM"/>
</dbReference>
<dbReference type="PANTHER" id="PTHR22893">
    <property type="entry name" value="NADH OXIDOREDUCTASE-RELATED"/>
    <property type="match status" value="1"/>
</dbReference>
<gene>
    <name evidence="2" type="ORF">CPB84DRAFT_1961227</name>
</gene>
<dbReference type="Gene3D" id="3.20.20.70">
    <property type="entry name" value="Aldolase class I"/>
    <property type="match status" value="1"/>
</dbReference>
<dbReference type="EMBL" id="JADNYJ010000031">
    <property type="protein sequence ID" value="KAF8903314.1"/>
    <property type="molecule type" value="Genomic_DNA"/>
</dbReference>
<dbReference type="Proteomes" id="UP000724874">
    <property type="component" value="Unassembled WGS sequence"/>
</dbReference>
<feature type="domain" description="NADH:flavin oxidoreductase/NADH oxidase N-terminal" evidence="1">
    <location>
        <begin position="6"/>
        <end position="343"/>
    </location>
</feature>
<keyword evidence="3" id="KW-1185">Reference proteome</keyword>
<comment type="caution">
    <text evidence="2">The sequence shown here is derived from an EMBL/GenBank/DDBJ whole genome shotgun (WGS) entry which is preliminary data.</text>
</comment>
<organism evidence="2 3">
    <name type="scientific">Gymnopilus junonius</name>
    <name type="common">Spectacular rustgill mushroom</name>
    <name type="synonym">Gymnopilus spectabilis subsp. junonius</name>
    <dbReference type="NCBI Taxonomy" id="109634"/>
    <lineage>
        <taxon>Eukaryota</taxon>
        <taxon>Fungi</taxon>
        <taxon>Dikarya</taxon>
        <taxon>Basidiomycota</taxon>
        <taxon>Agaricomycotina</taxon>
        <taxon>Agaricomycetes</taxon>
        <taxon>Agaricomycetidae</taxon>
        <taxon>Agaricales</taxon>
        <taxon>Agaricineae</taxon>
        <taxon>Hymenogastraceae</taxon>
        <taxon>Gymnopilus</taxon>
    </lineage>
</organism>
<sequence length="381" mass="42612">MPYEGLLRPLQLGDFTLKNRIWMSAVSRNRAKNSYPTELMKEYYVQRAVGGAGLIICAVLEYMWDDKHVAGWKNITDRVHAVGGKIYAQLSHVGRLSHPDDLNQKLSGLPVYGPSAIPARGIKFRNVSGGVDDFVPRAVEDPRILIEQFRHATINAKKAGFDGVEPSADLRKVHACNGMLVNQFLDLSCNQRTDEWGGSVENRSRFGLEILKIMIDIFGRNVSVKVNPAGGPSDTGMPLKDTLETFSYFLSKADKLGVSYIAISRYDSRYDTVIHGVPRGAQHNELESYRPYIKNAKLFLNGHVTPDEAELLISQGKIDGVFFGNGWISHPDLAKRLEHGLPLDVPPSVAHLYGGADEDIWNVGYTTIPLRRTRIWRRRIS</sequence>
<evidence type="ECO:0000313" key="3">
    <source>
        <dbReference type="Proteomes" id="UP000724874"/>
    </source>
</evidence>
<dbReference type="InterPro" id="IPR045247">
    <property type="entry name" value="Oye-like"/>
</dbReference>
<evidence type="ECO:0000259" key="1">
    <source>
        <dbReference type="Pfam" id="PF00724"/>
    </source>
</evidence>
<evidence type="ECO:0000313" key="2">
    <source>
        <dbReference type="EMBL" id="KAF8903314.1"/>
    </source>
</evidence>
<dbReference type="Pfam" id="PF00724">
    <property type="entry name" value="Oxidored_FMN"/>
    <property type="match status" value="1"/>
</dbReference>
<proteinExistence type="predicted"/>
<reference evidence="2" key="1">
    <citation type="submission" date="2020-11" db="EMBL/GenBank/DDBJ databases">
        <authorList>
            <consortium name="DOE Joint Genome Institute"/>
            <person name="Ahrendt S."/>
            <person name="Riley R."/>
            <person name="Andreopoulos W."/>
            <person name="LaButti K."/>
            <person name="Pangilinan J."/>
            <person name="Ruiz-duenas F.J."/>
            <person name="Barrasa J.M."/>
            <person name="Sanchez-Garcia M."/>
            <person name="Camarero S."/>
            <person name="Miyauchi S."/>
            <person name="Serrano A."/>
            <person name="Linde D."/>
            <person name="Babiker R."/>
            <person name="Drula E."/>
            <person name="Ayuso-Fernandez I."/>
            <person name="Pacheco R."/>
            <person name="Padilla G."/>
            <person name="Ferreira P."/>
            <person name="Barriuso J."/>
            <person name="Kellner H."/>
            <person name="Castanera R."/>
            <person name="Alfaro M."/>
            <person name="Ramirez L."/>
            <person name="Pisabarro A.G."/>
            <person name="Kuo A."/>
            <person name="Tritt A."/>
            <person name="Lipzen A."/>
            <person name="He G."/>
            <person name="Yan M."/>
            <person name="Ng V."/>
            <person name="Cullen D."/>
            <person name="Martin F."/>
            <person name="Rosso M.-N."/>
            <person name="Henrissat B."/>
            <person name="Hibbett D."/>
            <person name="Martinez A.T."/>
            <person name="Grigoriev I.V."/>
        </authorList>
    </citation>
    <scope>NUCLEOTIDE SEQUENCE</scope>
    <source>
        <strain evidence="2">AH 44721</strain>
    </source>
</reference>